<dbReference type="HOGENOM" id="CLU_2794631_0_0_1"/>
<dbReference type="VEuPathDB" id="FungiDB:PADG_08247"/>
<dbReference type="RefSeq" id="XP_010763499.1">
    <property type="nucleotide sequence ID" value="XM_010765197.1"/>
</dbReference>
<dbReference type="Proteomes" id="UP000001628">
    <property type="component" value="Unassembled WGS sequence"/>
</dbReference>
<gene>
    <name evidence="1" type="ORF">PADG_08247</name>
</gene>
<dbReference type="EMBL" id="KN275971">
    <property type="protein sequence ID" value="EEH43322.2"/>
    <property type="molecule type" value="Genomic_DNA"/>
</dbReference>
<accession>C1GLK6</accession>
<organism evidence="1 2">
    <name type="scientific">Paracoccidioides brasiliensis (strain Pb18)</name>
    <dbReference type="NCBI Taxonomy" id="502780"/>
    <lineage>
        <taxon>Eukaryota</taxon>
        <taxon>Fungi</taxon>
        <taxon>Dikarya</taxon>
        <taxon>Ascomycota</taxon>
        <taxon>Pezizomycotina</taxon>
        <taxon>Eurotiomycetes</taxon>
        <taxon>Eurotiomycetidae</taxon>
        <taxon>Onygenales</taxon>
        <taxon>Ajellomycetaceae</taxon>
        <taxon>Paracoccidioides</taxon>
    </lineage>
</organism>
<dbReference type="AlphaFoldDB" id="C1GLK6"/>
<evidence type="ECO:0000313" key="1">
    <source>
        <dbReference type="EMBL" id="EEH43322.2"/>
    </source>
</evidence>
<dbReference type="InParanoid" id="C1GLK6"/>
<dbReference type="GeneID" id="22586577"/>
<keyword evidence="2" id="KW-1185">Reference proteome</keyword>
<reference evidence="1 2" key="1">
    <citation type="journal article" date="2011" name="PLoS Genet.">
        <title>Comparative genomic analysis of human fungal pathogens causing paracoccidioidomycosis.</title>
        <authorList>
            <person name="Desjardins C.A."/>
            <person name="Champion M.D."/>
            <person name="Holder J.W."/>
            <person name="Muszewska A."/>
            <person name="Goldberg J."/>
            <person name="Bailao A.M."/>
            <person name="Brigido M.M."/>
            <person name="Ferreira M.E."/>
            <person name="Garcia A.M."/>
            <person name="Grynberg M."/>
            <person name="Gujja S."/>
            <person name="Heiman D.I."/>
            <person name="Henn M.R."/>
            <person name="Kodira C.D."/>
            <person name="Leon-Narvaez H."/>
            <person name="Longo L.V."/>
            <person name="Ma L.J."/>
            <person name="Malavazi I."/>
            <person name="Matsuo A.L."/>
            <person name="Morais F.V."/>
            <person name="Pereira M."/>
            <person name="Rodriguez-Brito S."/>
            <person name="Sakthikumar S."/>
            <person name="Salem-Izacc S.M."/>
            <person name="Sykes S.M."/>
            <person name="Teixeira M.M."/>
            <person name="Vallejo M.C."/>
            <person name="Walter M.E."/>
            <person name="Yandava C."/>
            <person name="Young S."/>
            <person name="Zeng Q."/>
            <person name="Zucker J."/>
            <person name="Felipe M.S."/>
            <person name="Goldman G.H."/>
            <person name="Haas B.J."/>
            <person name="McEwen J.G."/>
            <person name="Nino-Vega G."/>
            <person name="Puccia R."/>
            <person name="San-Blas G."/>
            <person name="Soares C.M."/>
            <person name="Birren B.W."/>
            <person name="Cuomo C.A."/>
        </authorList>
    </citation>
    <scope>NUCLEOTIDE SEQUENCE [LARGE SCALE GENOMIC DNA]</scope>
    <source>
        <strain evidence="1 2">Pb18</strain>
    </source>
</reference>
<sequence>MPRPNILGWDLGGGVAEIWGRTFEWSDSVFRGASARLSPPPKRSKSPFFGSFVWTTVGHAREDAELLL</sequence>
<name>C1GLK6_PARBD</name>
<dbReference type="KEGG" id="pbn:PADG_08247"/>
<protein>
    <submittedName>
        <fullName evidence="1">Uncharacterized protein</fullName>
    </submittedName>
</protein>
<evidence type="ECO:0000313" key="2">
    <source>
        <dbReference type="Proteomes" id="UP000001628"/>
    </source>
</evidence>
<proteinExistence type="predicted"/>